<dbReference type="AlphaFoldDB" id="A0A2S7ST33"/>
<dbReference type="Proteomes" id="UP000239872">
    <property type="component" value="Unassembled WGS sequence"/>
</dbReference>
<dbReference type="Gene3D" id="3.40.50.2300">
    <property type="match status" value="1"/>
</dbReference>
<keyword evidence="1" id="KW-0597">Phosphoprotein</keyword>
<dbReference type="InterPro" id="IPR052893">
    <property type="entry name" value="TCS_response_regulator"/>
</dbReference>
<dbReference type="SUPFAM" id="SSF52172">
    <property type="entry name" value="CheY-like"/>
    <property type="match status" value="1"/>
</dbReference>
<dbReference type="PANTHER" id="PTHR44520">
    <property type="entry name" value="RESPONSE REGULATOR RCP1-RELATED"/>
    <property type="match status" value="1"/>
</dbReference>
<accession>A0A2S7ST33</accession>
<name>A0A2S7ST33_9BACT</name>
<sequence length="128" mass="14437">MIKILLIEDDLDDVELLEDTLQSNNVAYIVNVKNDGNAAIEYIKTCVDCPDIIILDFNLPKVHGREVIKEIKSLPSFRDIPLLILTTSSAKEDMDYAYKHGADKYLIKPTSLQQIKEMCGVIVDLAKK</sequence>
<dbReference type="PANTHER" id="PTHR44520:SF2">
    <property type="entry name" value="RESPONSE REGULATOR RCP1"/>
    <property type="match status" value="1"/>
</dbReference>
<gene>
    <name evidence="3" type="ORF">CJD36_015390</name>
</gene>
<dbReference type="EMBL" id="PPSL01000004">
    <property type="protein sequence ID" value="PQJ10080.1"/>
    <property type="molecule type" value="Genomic_DNA"/>
</dbReference>
<dbReference type="GO" id="GO:0000160">
    <property type="term" value="P:phosphorelay signal transduction system"/>
    <property type="evidence" value="ECO:0007669"/>
    <property type="project" value="InterPro"/>
</dbReference>
<proteinExistence type="predicted"/>
<evidence type="ECO:0000259" key="2">
    <source>
        <dbReference type="PROSITE" id="PS50110"/>
    </source>
</evidence>
<reference evidence="3 4" key="1">
    <citation type="submission" date="2018-01" db="EMBL/GenBank/DDBJ databases">
        <title>A novel member of the phylum Bacteroidetes isolated from glacier ice.</title>
        <authorList>
            <person name="Liu Q."/>
            <person name="Xin Y.-H."/>
        </authorList>
    </citation>
    <scope>NUCLEOTIDE SEQUENCE [LARGE SCALE GENOMIC DNA]</scope>
    <source>
        <strain evidence="3 4">RB1R16</strain>
    </source>
</reference>
<keyword evidence="4" id="KW-1185">Reference proteome</keyword>
<dbReference type="InterPro" id="IPR001789">
    <property type="entry name" value="Sig_transdc_resp-reg_receiver"/>
</dbReference>
<dbReference type="RefSeq" id="WP_105040089.1">
    <property type="nucleotide sequence ID" value="NZ_PPSL01000004.1"/>
</dbReference>
<dbReference type="PROSITE" id="PS50110">
    <property type="entry name" value="RESPONSE_REGULATORY"/>
    <property type="match status" value="1"/>
</dbReference>
<dbReference type="Pfam" id="PF00072">
    <property type="entry name" value="Response_reg"/>
    <property type="match status" value="1"/>
</dbReference>
<dbReference type="OrthoDB" id="7631574at2"/>
<dbReference type="InterPro" id="IPR011006">
    <property type="entry name" value="CheY-like_superfamily"/>
</dbReference>
<feature type="domain" description="Response regulatory" evidence="2">
    <location>
        <begin position="3"/>
        <end position="123"/>
    </location>
</feature>
<feature type="modified residue" description="4-aspartylphosphate" evidence="1">
    <location>
        <position position="56"/>
    </location>
</feature>
<evidence type="ECO:0000313" key="4">
    <source>
        <dbReference type="Proteomes" id="UP000239872"/>
    </source>
</evidence>
<evidence type="ECO:0000313" key="3">
    <source>
        <dbReference type="EMBL" id="PQJ10080.1"/>
    </source>
</evidence>
<organism evidence="3 4">
    <name type="scientific">Flavipsychrobacter stenotrophus</name>
    <dbReference type="NCBI Taxonomy" id="2077091"/>
    <lineage>
        <taxon>Bacteria</taxon>
        <taxon>Pseudomonadati</taxon>
        <taxon>Bacteroidota</taxon>
        <taxon>Chitinophagia</taxon>
        <taxon>Chitinophagales</taxon>
        <taxon>Chitinophagaceae</taxon>
        <taxon>Flavipsychrobacter</taxon>
    </lineage>
</organism>
<evidence type="ECO:0000256" key="1">
    <source>
        <dbReference type="PROSITE-ProRule" id="PRU00169"/>
    </source>
</evidence>
<comment type="caution">
    <text evidence="3">The sequence shown here is derived from an EMBL/GenBank/DDBJ whole genome shotgun (WGS) entry which is preliminary data.</text>
</comment>
<dbReference type="SMART" id="SM00448">
    <property type="entry name" value="REC"/>
    <property type="match status" value="1"/>
</dbReference>
<protein>
    <submittedName>
        <fullName evidence="3">Response regulator</fullName>
    </submittedName>
</protein>